<name>A0ABQ6GL25_9BACL</name>
<dbReference type="Proteomes" id="UP001157114">
    <property type="component" value="Unassembled WGS sequence"/>
</dbReference>
<dbReference type="RefSeq" id="WP_284242360.1">
    <property type="nucleotide sequence ID" value="NZ_BSSQ01000035.1"/>
</dbReference>
<evidence type="ECO:0000313" key="2">
    <source>
        <dbReference type="Proteomes" id="UP001157114"/>
    </source>
</evidence>
<reference evidence="1 2" key="1">
    <citation type="submission" date="2023-03" db="EMBL/GenBank/DDBJ databases">
        <title>Draft genome sequence of the bacteria which degrade cell wall of Tricholomamatutake.</title>
        <authorList>
            <person name="Konishi Y."/>
            <person name="Fukuta Y."/>
            <person name="Shirasaka N."/>
        </authorList>
    </citation>
    <scope>NUCLEOTIDE SEQUENCE [LARGE SCALE GENOMIC DNA]</scope>
    <source>
        <strain evidence="2">mu1</strain>
    </source>
</reference>
<dbReference type="EMBL" id="BSSQ01000035">
    <property type="protein sequence ID" value="GLX71533.1"/>
    <property type="molecule type" value="Genomic_DNA"/>
</dbReference>
<organism evidence="1 2">
    <name type="scientific">Paenibacillus glycanilyticus</name>
    <dbReference type="NCBI Taxonomy" id="126569"/>
    <lineage>
        <taxon>Bacteria</taxon>
        <taxon>Bacillati</taxon>
        <taxon>Bacillota</taxon>
        <taxon>Bacilli</taxon>
        <taxon>Bacillales</taxon>
        <taxon>Paenibacillaceae</taxon>
        <taxon>Paenibacillus</taxon>
    </lineage>
</organism>
<evidence type="ECO:0000313" key="1">
    <source>
        <dbReference type="EMBL" id="GLX71533.1"/>
    </source>
</evidence>
<proteinExistence type="predicted"/>
<protein>
    <recommendedName>
        <fullName evidence="3">DUF2642 domain-containing protein</fullName>
    </recommendedName>
</protein>
<accession>A0ABQ6GL25</accession>
<evidence type="ECO:0008006" key="3">
    <source>
        <dbReference type="Google" id="ProtNLM"/>
    </source>
</evidence>
<sequence length="66" mass="7788">MRLISTIRLHLLHAKIAQQQVAVWTNEGKIWRGRIEKVEELFVQLRQDANLLIHVPISVIEEVRHN</sequence>
<gene>
    <name evidence="1" type="ORF">MU1_58830</name>
</gene>
<keyword evidence="2" id="KW-1185">Reference proteome</keyword>
<comment type="caution">
    <text evidence="1">The sequence shown here is derived from an EMBL/GenBank/DDBJ whole genome shotgun (WGS) entry which is preliminary data.</text>
</comment>